<keyword evidence="1" id="KW-0106">Calcium</keyword>
<organism evidence="4 5">
    <name type="scientific">Corchorus capsularis</name>
    <name type="common">Jute</name>
    <dbReference type="NCBI Taxonomy" id="210143"/>
    <lineage>
        <taxon>Eukaryota</taxon>
        <taxon>Viridiplantae</taxon>
        <taxon>Streptophyta</taxon>
        <taxon>Embryophyta</taxon>
        <taxon>Tracheophyta</taxon>
        <taxon>Spermatophyta</taxon>
        <taxon>Magnoliopsida</taxon>
        <taxon>eudicotyledons</taxon>
        <taxon>Gunneridae</taxon>
        <taxon>Pentapetalae</taxon>
        <taxon>rosids</taxon>
        <taxon>malvids</taxon>
        <taxon>Malvales</taxon>
        <taxon>Malvaceae</taxon>
        <taxon>Grewioideae</taxon>
        <taxon>Apeibeae</taxon>
        <taxon>Corchorus</taxon>
    </lineage>
</organism>
<keyword evidence="5" id="KW-1185">Reference proteome</keyword>
<protein>
    <recommendedName>
        <fullName evidence="3">EF-hand domain-containing protein</fullName>
    </recommendedName>
</protein>
<proteinExistence type="predicted"/>
<dbReference type="InterPro" id="IPR002048">
    <property type="entry name" value="EF_hand_dom"/>
</dbReference>
<dbReference type="InterPro" id="IPR018247">
    <property type="entry name" value="EF_Hand_1_Ca_BS"/>
</dbReference>
<evidence type="ECO:0000256" key="1">
    <source>
        <dbReference type="ARBA" id="ARBA00022837"/>
    </source>
</evidence>
<dbReference type="STRING" id="210143.A0A1R3G6Z5"/>
<evidence type="ECO:0000313" key="4">
    <source>
        <dbReference type="EMBL" id="OMO53827.1"/>
    </source>
</evidence>
<evidence type="ECO:0000259" key="3">
    <source>
        <dbReference type="PROSITE" id="PS50222"/>
    </source>
</evidence>
<dbReference type="OrthoDB" id="8785703at2759"/>
<dbReference type="PROSITE" id="PS00018">
    <property type="entry name" value="EF_HAND_1"/>
    <property type="match status" value="2"/>
</dbReference>
<dbReference type="Proteomes" id="UP000188268">
    <property type="component" value="Unassembled WGS sequence"/>
</dbReference>
<comment type="caution">
    <text evidence="4">The sequence shown here is derived from an EMBL/GenBank/DDBJ whole genome shotgun (WGS) entry which is preliminary data.</text>
</comment>
<feature type="compositionally biased region" description="Basic and acidic residues" evidence="2">
    <location>
        <begin position="251"/>
        <end position="268"/>
    </location>
</feature>
<evidence type="ECO:0000313" key="5">
    <source>
        <dbReference type="Proteomes" id="UP000188268"/>
    </source>
</evidence>
<feature type="region of interest" description="Disordered" evidence="2">
    <location>
        <begin position="224"/>
        <end position="268"/>
    </location>
</feature>
<dbReference type="SUPFAM" id="SSF47473">
    <property type="entry name" value="EF-hand"/>
    <property type="match status" value="1"/>
</dbReference>
<dbReference type="PROSITE" id="PS50222">
    <property type="entry name" value="EF_HAND_2"/>
    <property type="match status" value="1"/>
</dbReference>
<dbReference type="Gene3D" id="1.10.238.10">
    <property type="entry name" value="EF-hand"/>
    <property type="match status" value="1"/>
</dbReference>
<gene>
    <name evidence="4" type="ORF">CCACVL1_28297</name>
</gene>
<feature type="domain" description="EF-hand" evidence="3">
    <location>
        <begin position="61"/>
        <end position="96"/>
    </location>
</feature>
<dbReference type="AlphaFoldDB" id="A0A1R3G6Z5"/>
<name>A0A1R3G6Z5_COCAP</name>
<dbReference type="EMBL" id="AWWV01015129">
    <property type="protein sequence ID" value="OMO53827.1"/>
    <property type="molecule type" value="Genomic_DNA"/>
</dbReference>
<dbReference type="InterPro" id="IPR011992">
    <property type="entry name" value="EF-hand-dom_pair"/>
</dbReference>
<dbReference type="Gramene" id="OMO53827">
    <property type="protein sequence ID" value="OMO53827"/>
    <property type="gene ID" value="CCACVL1_28297"/>
</dbReference>
<feature type="compositionally biased region" description="Polar residues" evidence="2">
    <location>
        <begin position="229"/>
        <end position="245"/>
    </location>
</feature>
<accession>A0A1R3G6Z5</accession>
<reference evidence="4 5" key="1">
    <citation type="submission" date="2013-09" db="EMBL/GenBank/DDBJ databases">
        <title>Corchorus capsularis genome sequencing.</title>
        <authorList>
            <person name="Alam M."/>
            <person name="Haque M.S."/>
            <person name="Islam M.S."/>
            <person name="Emdad E.M."/>
            <person name="Islam M.M."/>
            <person name="Ahmed B."/>
            <person name="Halim A."/>
            <person name="Hossen Q.M.M."/>
            <person name="Hossain M.Z."/>
            <person name="Ahmed R."/>
            <person name="Khan M.M."/>
            <person name="Islam R."/>
            <person name="Rashid M.M."/>
            <person name="Khan S.A."/>
            <person name="Rahman M.S."/>
            <person name="Alam M."/>
        </authorList>
    </citation>
    <scope>NUCLEOTIDE SEQUENCE [LARGE SCALE GENOMIC DNA]</scope>
    <source>
        <strain evidence="5">cv. CVL-1</strain>
        <tissue evidence="4">Whole seedling</tissue>
    </source>
</reference>
<dbReference type="GO" id="GO:0005509">
    <property type="term" value="F:calcium ion binding"/>
    <property type="evidence" value="ECO:0007669"/>
    <property type="project" value="InterPro"/>
</dbReference>
<evidence type="ECO:0000256" key="2">
    <source>
        <dbReference type="SAM" id="MobiDB-lite"/>
    </source>
</evidence>
<sequence>MNQLQQLGKMAQACNEAASGKMLVKATFEKLKEMDFNGNGVVELCELRKMALAYYQVASGQMKATFEKLFKGMDFNDDGEVELCEFMEFMRDQPTIEEQYKSRSFFELLCKTNQKNLDFMDVMTLFYIIQSGRPFCATCAEFIPLTYYCCMQCFLSKKSRYCVCFKCYLDKKYCNHCHPGDDQFLDNFAFLEFCRVKHDSPSSNRPSSSKEASSKIMVYQVPNDEENEASSSTLEPISATPSSIGACSCSKAKDEKEKKKGENEKGRF</sequence>